<dbReference type="Pfam" id="PF00582">
    <property type="entry name" value="Usp"/>
    <property type="match status" value="1"/>
</dbReference>
<feature type="domain" description="UspA" evidence="3">
    <location>
        <begin position="2"/>
        <end position="134"/>
    </location>
</feature>
<keyword evidence="2" id="KW-0963">Cytoplasm</keyword>
<evidence type="ECO:0000256" key="1">
    <source>
        <dbReference type="ARBA" id="ARBA00008791"/>
    </source>
</evidence>
<evidence type="ECO:0000256" key="2">
    <source>
        <dbReference type="PIRNR" id="PIRNR006276"/>
    </source>
</evidence>
<dbReference type="InterPro" id="IPR014729">
    <property type="entry name" value="Rossmann-like_a/b/a_fold"/>
</dbReference>
<dbReference type="PANTHER" id="PTHR46268">
    <property type="entry name" value="STRESS RESPONSE PROTEIN NHAX"/>
    <property type="match status" value="1"/>
</dbReference>
<name>A0A1G9R881_9FIRM</name>
<comment type="subcellular location">
    <subcellularLocation>
        <location evidence="2">Cytoplasm</location>
    </subcellularLocation>
</comment>
<dbReference type="InterPro" id="IPR006016">
    <property type="entry name" value="UspA"/>
</dbReference>
<protein>
    <recommendedName>
        <fullName evidence="2">Universal stress protein</fullName>
    </recommendedName>
</protein>
<evidence type="ECO:0000313" key="4">
    <source>
        <dbReference type="EMBL" id="SDM18635.1"/>
    </source>
</evidence>
<gene>
    <name evidence="4" type="ORF">SAMN04488692_12025</name>
</gene>
<dbReference type="PRINTS" id="PR01438">
    <property type="entry name" value="UNVRSLSTRESS"/>
</dbReference>
<organism evidence="4 5">
    <name type="scientific">Halarsenatibacter silvermanii</name>
    <dbReference type="NCBI Taxonomy" id="321763"/>
    <lineage>
        <taxon>Bacteria</taxon>
        <taxon>Bacillati</taxon>
        <taxon>Bacillota</taxon>
        <taxon>Clostridia</taxon>
        <taxon>Halanaerobiales</taxon>
        <taxon>Halarsenatibacteraceae</taxon>
        <taxon>Halarsenatibacter</taxon>
    </lineage>
</organism>
<dbReference type="CDD" id="cd00293">
    <property type="entry name" value="USP-like"/>
    <property type="match status" value="1"/>
</dbReference>
<dbReference type="Proteomes" id="UP000199476">
    <property type="component" value="Unassembled WGS sequence"/>
</dbReference>
<dbReference type="EMBL" id="FNGO01000020">
    <property type="protein sequence ID" value="SDM18635.1"/>
    <property type="molecule type" value="Genomic_DNA"/>
</dbReference>
<reference evidence="4 5" key="1">
    <citation type="submission" date="2016-10" db="EMBL/GenBank/DDBJ databases">
        <authorList>
            <person name="de Groot N.N."/>
        </authorList>
    </citation>
    <scope>NUCLEOTIDE SEQUENCE [LARGE SCALE GENOMIC DNA]</scope>
    <source>
        <strain evidence="4 5">SLAS-1</strain>
    </source>
</reference>
<keyword evidence="5" id="KW-1185">Reference proteome</keyword>
<dbReference type="AlphaFoldDB" id="A0A1G9R881"/>
<evidence type="ECO:0000313" key="5">
    <source>
        <dbReference type="Proteomes" id="UP000199476"/>
    </source>
</evidence>
<proteinExistence type="inferred from homology"/>
<dbReference type="PANTHER" id="PTHR46268:SF6">
    <property type="entry name" value="UNIVERSAL STRESS PROTEIN UP12"/>
    <property type="match status" value="1"/>
</dbReference>
<dbReference type="GO" id="GO:0005737">
    <property type="term" value="C:cytoplasm"/>
    <property type="evidence" value="ECO:0007669"/>
    <property type="project" value="UniProtKB-SubCell"/>
</dbReference>
<sequence length="134" mass="14603">MEKILLAYDGSETCDKAVGKVSELAQDLNASVTVITVVESATSAPSLQNGYSSQREEKAREMAEKCAERIGIENVNIIAKEGNPAHLICNEAEKGDFDLVVMGERGKSRIKRFLIGSTTEKVVRQSKKSVMVVK</sequence>
<comment type="similarity">
    <text evidence="1 2">Belongs to the universal stress protein A family.</text>
</comment>
<dbReference type="InterPro" id="IPR006015">
    <property type="entry name" value="Universal_stress_UspA"/>
</dbReference>
<dbReference type="OrthoDB" id="9794782at2"/>
<dbReference type="STRING" id="321763.SAMN04488692_12025"/>
<dbReference type="RefSeq" id="WP_089761276.1">
    <property type="nucleotide sequence ID" value="NZ_FNGO01000020.1"/>
</dbReference>
<dbReference type="SUPFAM" id="SSF52402">
    <property type="entry name" value="Adenine nucleotide alpha hydrolases-like"/>
    <property type="match status" value="1"/>
</dbReference>
<accession>A0A1G9R881</accession>
<evidence type="ECO:0000259" key="3">
    <source>
        <dbReference type="Pfam" id="PF00582"/>
    </source>
</evidence>
<dbReference type="Gene3D" id="3.40.50.620">
    <property type="entry name" value="HUPs"/>
    <property type="match status" value="1"/>
</dbReference>
<dbReference type="PIRSF" id="PIRSF006276">
    <property type="entry name" value="UspA"/>
    <property type="match status" value="1"/>
</dbReference>